<dbReference type="RefSeq" id="WP_310067634.1">
    <property type="nucleotide sequence ID" value="NZ_JAVDVX010000001.1"/>
</dbReference>
<comment type="caution">
    <text evidence="1">The sequence shown here is derived from an EMBL/GenBank/DDBJ whole genome shotgun (WGS) entry which is preliminary data.</text>
</comment>
<proteinExistence type="predicted"/>
<name>A0ABU1UST7_9GAMM</name>
<dbReference type="Proteomes" id="UP001253595">
    <property type="component" value="Unassembled WGS sequence"/>
</dbReference>
<evidence type="ECO:0000313" key="1">
    <source>
        <dbReference type="EMBL" id="MDR7088249.1"/>
    </source>
</evidence>
<accession>A0ABU1UST7</accession>
<organism evidence="1 2">
    <name type="scientific">Cellvibrio fibrivorans</name>
    <dbReference type="NCBI Taxonomy" id="126350"/>
    <lineage>
        <taxon>Bacteria</taxon>
        <taxon>Pseudomonadati</taxon>
        <taxon>Pseudomonadota</taxon>
        <taxon>Gammaproteobacteria</taxon>
        <taxon>Cellvibrionales</taxon>
        <taxon>Cellvibrionaceae</taxon>
        <taxon>Cellvibrio</taxon>
    </lineage>
</organism>
<reference evidence="1 2" key="1">
    <citation type="submission" date="2023-07" db="EMBL/GenBank/DDBJ databases">
        <title>Sorghum-associated microbial communities from plants grown in Nebraska, USA.</title>
        <authorList>
            <person name="Schachtman D."/>
        </authorList>
    </citation>
    <scope>NUCLEOTIDE SEQUENCE [LARGE SCALE GENOMIC DNA]</scope>
    <source>
        <strain evidence="1 2">BE190</strain>
    </source>
</reference>
<keyword evidence="2" id="KW-1185">Reference proteome</keyword>
<protein>
    <submittedName>
        <fullName evidence="1">Uncharacterized protein</fullName>
    </submittedName>
</protein>
<gene>
    <name evidence="1" type="ORF">J2X05_000252</name>
</gene>
<sequence length="105" mass="11900">MSYPAPSTPRLSTKVERHSQPNLLPVVRRVIEQLNQLFIDHFGLVGKGLVDDVFKHWLHAGKTGPSGLRHYVYALGVQLEDPAVRKDFTERAERLLLHLQSGYVS</sequence>
<dbReference type="EMBL" id="JAVDVX010000001">
    <property type="protein sequence ID" value="MDR7088249.1"/>
    <property type="molecule type" value="Genomic_DNA"/>
</dbReference>
<evidence type="ECO:0000313" key="2">
    <source>
        <dbReference type="Proteomes" id="UP001253595"/>
    </source>
</evidence>